<name>A0A292PPH0_9PEZI</name>
<evidence type="ECO:0000313" key="3">
    <source>
        <dbReference type="Proteomes" id="UP001412239"/>
    </source>
</evidence>
<organism evidence="2 3">
    <name type="scientific">Tuber aestivum</name>
    <name type="common">summer truffle</name>
    <dbReference type="NCBI Taxonomy" id="59557"/>
    <lineage>
        <taxon>Eukaryota</taxon>
        <taxon>Fungi</taxon>
        <taxon>Dikarya</taxon>
        <taxon>Ascomycota</taxon>
        <taxon>Pezizomycotina</taxon>
        <taxon>Pezizomycetes</taxon>
        <taxon>Pezizales</taxon>
        <taxon>Tuberaceae</taxon>
        <taxon>Tuber</taxon>
    </lineage>
</organism>
<sequence length="164" mass="18284">TSFSEPAATAVPHLAASNPHPSSPLFLRPPSFLAAPPARPIYDEDALSARRDSKDRDNDPDQFFHPLLLSTDKPIQKWRATRLLCPRRCSRRPLSYSILPIRTLSCRVLSSAYTSGMPTATSHAGSLSFVGRMCCYLGRLTWIEKTTYPSVAPPLKRYSLRRGL</sequence>
<protein>
    <submittedName>
        <fullName evidence="2">Uncharacterized protein</fullName>
    </submittedName>
</protein>
<proteinExistence type="predicted"/>
<gene>
    <name evidence="2" type="ORF">GSTUAT00006343001</name>
</gene>
<feature type="non-terminal residue" evidence="2">
    <location>
        <position position="164"/>
    </location>
</feature>
<keyword evidence="3" id="KW-1185">Reference proteome</keyword>
<feature type="region of interest" description="Disordered" evidence="1">
    <location>
        <begin position="1"/>
        <end position="22"/>
    </location>
</feature>
<dbReference type="Proteomes" id="UP001412239">
    <property type="component" value="Unassembled WGS sequence"/>
</dbReference>
<reference evidence="2" key="1">
    <citation type="submission" date="2015-10" db="EMBL/GenBank/DDBJ databases">
        <authorList>
            <person name="Regsiter A."/>
            <person name="william w."/>
        </authorList>
    </citation>
    <scope>NUCLEOTIDE SEQUENCE</scope>
    <source>
        <strain evidence="2">Montdore</strain>
    </source>
</reference>
<accession>A0A292PPH0</accession>
<evidence type="ECO:0000256" key="1">
    <source>
        <dbReference type="SAM" id="MobiDB-lite"/>
    </source>
</evidence>
<dbReference type="AlphaFoldDB" id="A0A292PPH0"/>
<evidence type="ECO:0000313" key="2">
    <source>
        <dbReference type="EMBL" id="CUS09542.1"/>
    </source>
</evidence>
<dbReference type="EMBL" id="LN891077">
    <property type="protein sequence ID" value="CUS09542.1"/>
    <property type="molecule type" value="Genomic_DNA"/>
</dbReference>